<dbReference type="EMBL" id="LMAW01003067">
    <property type="protein sequence ID" value="KQK74266.1"/>
    <property type="molecule type" value="Genomic_DNA"/>
</dbReference>
<sequence>MRCMEQKVIQHSKYHDDKKPEQFMWKTKVITKKSLIKEYSIVTNTSNLLISLVFKGFNMAEDLTFQTQEGTRVWRASPERDFCTQDVPDESSSFQPGLASSH</sequence>
<name>A0A0Q3UPW5_AMAAE</name>
<evidence type="ECO:0000313" key="2">
    <source>
        <dbReference type="EMBL" id="KQK74266.1"/>
    </source>
</evidence>
<evidence type="ECO:0000256" key="1">
    <source>
        <dbReference type="SAM" id="MobiDB-lite"/>
    </source>
</evidence>
<reference evidence="2 3" key="1">
    <citation type="submission" date="2015-10" db="EMBL/GenBank/DDBJ databases">
        <authorList>
            <person name="Gilbert D.G."/>
        </authorList>
    </citation>
    <scope>NUCLEOTIDE SEQUENCE [LARGE SCALE GENOMIC DNA]</scope>
    <source>
        <strain evidence="2">FVVF132</strain>
    </source>
</reference>
<accession>A0A0Q3UPW5</accession>
<evidence type="ECO:0000313" key="3">
    <source>
        <dbReference type="Proteomes" id="UP000051836"/>
    </source>
</evidence>
<protein>
    <submittedName>
        <fullName evidence="2">Uncharacterized protein</fullName>
    </submittedName>
</protein>
<dbReference type="Proteomes" id="UP000051836">
    <property type="component" value="Unassembled WGS sequence"/>
</dbReference>
<proteinExistence type="predicted"/>
<keyword evidence="3" id="KW-1185">Reference proteome</keyword>
<feature type="region of interest" description="Disordered" evidence="1">
    <location>
        <begin position="82"/>
        <end position="102"/>
    </location>
</feature>
<gene>
    <name evidence="2" type="ORF">AAES_159406</name>
</gene>
<organism evidence="2 3">
    <name type="scientific">Amazona aestiva</name>
    <name type="common">Blue-fronted Amazon parrot</name>
    <dbReference type="NCBI Taxonomy" id="12930"/>
    <lineage>
        <taxon>Eukaryota</taxon>
        <taxon>Metazoa</taxon>
        <taxon>Chordata</taxon>
        <taxon>Craniata</taxon>
        <taxon>Vertebrata</taxon>
        <taxon>Euteleostomi</taxon>
        <taxon>Archelosauria</taxon>
        <taxon>Archosauria</taxon>
        <taxon>Dinosauria</taxon>
        <taxon>Saurischia</taxon>
        <taxon>Theropoda</taxon>
        <taxon>Coelurosauria</taxon>
        <taxon>Aves</taxon>
        <taxon>Neognathae</taxon>
        <taxon>Neoaves</taxon>
        <taxon>Telluraves</taxon>
        <taxon>Australaves</taxon>
        <taxon>Psittaciformes</taxon>
        <taxon>Psittacidae</taxon>
        <taxon>Amazona</taxon>
    </lineage>
</organism>
<feature type="compositionally biased region" description="Polar residues" evidence="1">
    <location>
        <begin position="90"/>
        <end position="102"/>
    </location>
</feature>
<comment type="caution">
    <text evidence="2">The sequence shown here is derived from an EMBL/GenBank/DDBJ whole genome shotgun (WGS) entry which is preliminary data.</text>
</comment>
<dbReference type="AlphaFoldDB" id="A0A0Q3UPW5"/>